<sequence length="209" mass="23719">MTALQQDLLHLFQTSGGYLTSHEVRAAGIPTLYLTLLERRGIIERLQRGVYRYPEAQTGVVNSTAADLLEVQLRVPYARPCLTSALSLHGMTTTRSTALQFAIPANKQFPELKEPAIEVFYFRPKMYQTGSMSIDVAGRALHTYTPEKTLVDMLHYAPRFGRELYLEGLKKYLQRRTGSPTALIKMAKALGEEKELRRDLEVLLHDQDH</sequence>
<dbReference type="InterPro" id="IPR025159">
    <property type="entry name" value="AbiEi_N"/>
</dbReference>
<protein>
    <recommendedName>
        <fullName evidence="1">AbiEi antitoxin N-terminal domain-containing protein</fullName>
    </recommendedName>
</protein>
<comment type="caution">
    <text evidence="2">The sequence shown here is derived from an EMBL/GenBank/DDBJ whole genome shotgun (WGS) entry which is preliminary data.</text>
</comment>
<evidence type="ECO:0000313" key="2">
    <source>
        <dbReference type="EMBL" id="GAA5504373.1"/>
    </source>
</evidence>
<proteinExistence type="predicted"/>
<keyword evidence="3" id="KW-1185">Reference proteome</keyword>
<dbReference type="Proteomes" id="UP001458946">
    <property type="component" value="Unassembled WGS sequence"/>
</dbReference>
<feature type="domain" description="AbiEi antitoxin N-terminal" evidence="1">
    <location>
        <begin position="6"/>
        <end position="54"/>
    </location>
</feature>
<reference evidence="2 3" key="1">
    <citation type="submission" date="2024-02" db="EMBL/GenBank/DDBJ databases">
        <title>Deinococcus xinjiangensis NBRC 107630.</title>
        <authorList>
            <person name="Ichikawa N."/>
            <person name="Katano-Makiyama Y."/>
            <person name="Hidaka K."/>
        </authorList>
    </citation>
    <scope>NUCLEOTIDE SEQUENCE [LARGE SCALE GENOMIC DNA]</scope>
    <source>
        <strain evidence="2 3">NBRC 107630</strain>
    </source>
</reference>
<gene>
    <name evidence="2" type="ORF">Dxin01_04143</name>
</gene>
<evidence type="ECO:0000259" key="1">
    <source>
        <dbReference type="Pfam" id="PF13338"/>
    </source>
</evidence>
<dbReference type="RefSeq" id="WP_353544333.1">
    <property type="nucleotide sequence ID" value="NZ_BAABRN010000114.1"/>
</dbReference>
<dbReference type="EMBL" id="BAABRN010000114">
    <property type="protein sequence ID" value="GAA5504373.1"/>
    <property type="molecule type" value="Genomic_DNA"/>
</dbReference>
<dbReference type="Pfam" id="PF13338">
    <property type="entry name" value="AbiEi_4"/>
    <property type="match status" value="1"/>
</dbReference>
<evidence type="ECO:0000313" key="3">
    <source>
        <dbReference type="Proteomes" id="UP001458946"/>
    </source>
</evidence>
<organism evidence="2 3">
    <name type="scientific">Deinococcus xinjiangensis</name>
    <dbReference type="NCBI Taxonomy" id="457454"/>
    <lineage>
        <taxon>Bacteria</taxon>
        <taxon>Thermotogati</taxon>
        <taxon>Deinococcota</taxon>
        <taxon>Deinococci</taxon>
        <taxon>Deinococcales</taxon>
        <taxon>Deinococcaceae</taxon>
        <taxon>Deinococcus</taxon>
    </lineage>
</organism>
<name>A0ABP9VGN1_9DEIO</name>
<accession>A0ABP9VGN1</accession>